<feature type="region of interest" description="Disordered" evidence="1">
    <location>
        <begin position="1"/>
        <end position="36"/>
    </location>
</feature>
<keyword evidence="3" id="KW-1185">Reference proteome</keyword>
<name>K6V0F6_9ACTN</name>
<dbReference type="EMBL" id="BAHC01000056">
    <property type="protein sequence ID" value="GAB89303.1"/>
    <property type="molecule type" value="Genomic_DNA"/>
</dbReference>
<dbReference type="STRING" id="1108045.GORHZ_056_00020"/>
<evidence type="ECO:0000313" key="3">
    <source>
        <dbReference type="Proteomes" id="UP000008363"/>
    </source>
</evidence>
<proteinExistence type="predicted"/>
<organism evidence="2 3">
    <name type="scientific">Gordonia rhizosphera NBRC 16068</name>
    <dbReference type="NCBI Taxonomy" id="1108045"/>
    <lineage>
        <taxon>Bacteria</taxon>
        <taxon>Bacillati</taxon>
        <taxon>Actinomycetota</taxon>
        <taxon>Actinomycetes</taxon>
        <taxon>Mycobacteriales</taxon>
        <taxon>Gordoniaceae</taxon>
        <taxon>Gordonia</taxon>
    </lineage>
</organism>
<dbReference type="eggNOG" id="ENOG50323M1">
    <property type="taxonomic scope" value="Bacteria"/>
</dbReference>
<evidence type="ECO:0000313" key="2">
    <source>
        <dbReference type="EMBL" id="GAB89303.1"/>
    </source>
</evidence>
<feature type="compositionally biased region" description="Polar residues" evidence="1">
    <location>
        <begin position="22"/>
        <end position="36"/>
    </location>
</feature>
<comment type="caution">
    <text evidence="2">The sequence shown here is derived from an EMBL/GenBank/DDBJ whole genome shotgun (WGS) entry which is preliminary data.</text>
</comment>
<evidence type="ECO:0000256" key="1">
    <source>
        <dbReference type="SAM" id="MobiDB-lite"/>
    </source>
</evidence>
<protein>
    <submittedName>
        <fullName evidence="2">Uncharacterized protein</fullName>
    </submittedName>
</protein>
<accession>K6V0F6</accession>
<dbReference type="AlphaFoldDB" id="K6V0F6"/>
<sequence>MSQGGRVRHAETNAPGEYRWSGTITGMATPPESTKSSLQWKLTDRARDRWPDLTSVSTRFRGQFAYVDGELGDGTTLPLMRLRYNGSASHWGFAIYLASSGKYQDSVLPTGYPFGSPEEALDCACGLYLNDPTAWQPPTNL</sequence>
<reference evidence="2 3" key="1">
    <citation type="submission" date="2012-08" db="EMBL/GenBank/DDBJ databases">
        <title>Whole genome shotgun sequence of Gordonia rhizosphera NBRC 16068.</title>
        <authorList>
            <person name="Takarada H."/>
            <person name="Isaki S."/>
            <person name="Hosoyama A."/>
            <person name="Tsuchikane K."/>
            <person name="Katsumata H."/>
            <person name="Baba S."/>
            <person name="Ohji S."/>
            <person name="Yamazaki S."/>
            <person name="Fujita N."/>
        </authorList>
    </citation>
    <scope>NUCLEOTIDE SEQUENCE [LARGE SCALE GENOMIC DNA]</scope>
    <source>
        <strain evidence="2 3">NBRC 16068</strain>
    </source>
</reference>
<dbReference type="Proteomes" id="UP000008363">
    <property type="component" value="Unassembled WGS sequence"/>
</dbReference>
<gene>
    <name evidence="2" type="ORF">GORHZ_056_00020</name>
</gene>